<dbReference type="Proteomes" id="UP000000442">
    <property type="component" value="Chromosome"/>
</dbReference>
<dbReference type="AlphaFoldDB" id="C0QFL4"/>
<evidence type="ECO:0000256" key="1">
    <source>
        <dbReference type="SAM" id="MobiDB-lite"/>
    </source>
</evidence>
<feature type="compositionally biased region" description="Acidic residues" evidence="1">
    <location>
        <begin position="83"/>
        <end position="109"/>
    </location>
</feature>
<dbReference type="KEGG" id="dat:HRM2_02880"/>
<evidence type="ECO:0000313" key="3">
    <source>
        <dbReference type="Proteomes" id="UP000000442"/>
    </source>
</evidence>
<reference evidence="2 3" key="1">
    <citation type="journal article" date="2009" name="Environ. Microbiol.">
        <title>Genome sequence of Desulfobacterium autotrophicum HRM2, a marine sulfate reducer oxidizing organic carbon completely to carbon dioxide.</title>
        <authorList>
            <person name="Strittmatter A.W."/>
            <person name="Liesegang H."/>
            <person name="Rabus R."/>
            <person name="Decker I."/>
            <person name="Amann J."/>
            <person name="Andres S."/>
            <person name="Henne A."/>
            <person name="Fricke W.F."/>
            <person name="Martinez-Arias R."/>
            <person name="Bartels D."/>
            <person name="Goesmann A."/>
            <person name="Krause L."/>
            <person name="Puehler A."/>
            <person name="Klenk H.P."/>
            <person name="Richter M."/>
            <person name="Schuler M."/>
            <person name="Gloeckner F.O."/>
            <person name="Meyerdierks A."/>
            <person name="Gottschalk G."/>
            <person name="Amann R."/>
        </authorList>
    </citation>
    <scope>NUCLEOTIDE SEQUENCE [LARGE SCALE GENOMIC DNA]</scope>
    <source>
        <strain evidence="3">ATCC 43914 / DSM 3382 / HRM2</strain>
    </source>
</reference>
<keyword evidence="3" id="KW-1185">Reference proteome</keyword>
<accession>C0QFL4</accession>
<dbReference type="HOGENOM" id="CLU_2092827_0_0_7"/>
<sequence length="116" mass="12818">MKQQSLYGLVVFVCTILGVVAAGPVVFISAAQASPYTTTESQEQATDQVRDLGENFEQNDAPSMDEETILSQPQDETIMDDKVWEEEEGLEEEPLENIEGLDEMPEENQDSPLPAP</sequence>
<name>C0QFL4_DESAH</name>
<organism evidence="2 3">
    <name type="scientific">Desulforapulum autotrophicum (strain ATCC 43914 / DSM 3382 / VKM B-1955 / HRM2)</name>
    <name type="common">Desulfobacterium autotrophicum</name>
    <dbReference type="NCBI Taxonomy" id="177437"/>
    <lineage>
        <taxon>Bacteria</taxon>
        <taxon>Pseudomonadati</taxon>
        <taxon>Thermodesulfobacteriota</taxon>
        <taxon>Desulfobacteria</taxon>
        <taxon>Desulfobacterales</taxon>
        <taxon>Desulfobacteraceae</taxon>
        <taxon>Desulforapulum</taxon>
    </lineage>
</organism>
<dbReference type="EMBL" id="CP001087">
    <property type="protein sequence ID" value="ACN13410.1"/>
    <property type="molecule type" value="Genomic_DNA"/>
</dbReference>
<protein>
    <submittedName>
        <fullName evidence="2">Uncharacterized protein</fullName>
    </submittedName>
</protein>
<evidence type="ECO:0000313" key="2">
    <source>
        <dbReference type="EMBL" id="ACN13410.1"/>
    </source>
</evidence>
<gene>
    <name evidence="2" type="ordered locus">HRM2_02880</name>
</gene>
<proteinExistence type="predicted"/>
<dbReference type="RefSeq" id="WP_012662659.1">
    <property type="nucleotide sequence ID" value="NC_012108.1"/>
</dbReference>
<feature type="region of interest" description="Disordered" evidence="1">
    <location>
        <begin position="57"/>
        <end position="116"/>
    </location>
</feature>